<dbReference type="Proteomes" id="UP000196329">
    <property type="component" value="Unassembled WGS sequence"/>
</dbReference>
<name>A0A1Y3UWB7_BACUN</name>
<dbReference type="PANTHER" id="PTHR43852:SF3">
    <property type="entry name" value="NUCLEOTIDYLTRANSFERASE"/>
    <property type="match status" value="1"/>
</dbReference>
<comment type="caution">
    <text evidence="2">The sequence shown here is derived from an EMBL/GenBank/DDBJ whole genome shotgun (WGS) entry which is preliminary data.</text>
</comment>
<sequence length="112" mass="12702">MKRHGICWKTVIRICAVLARFDEVREAVLFGSRAKGNYKKGSDIDIAVKGPVEKDALAQLMMAFDESLLPYFVDVVVYANLENEALREHIDRVGVRIYVKSGEPSKKAPRRH</sequence>
<evidence type="ECO:0000313" key="3">
    <source>
        <dbReference type="Proteomes" id="UP000196329"/>
    </source>
</evidence>
<feature type="domain" description="Polymerase beta nucleotidyltransferase" evidence="1">
    <location>
        <begin position="14"/>
        <end position="101"/>
    </location>
</feature>
<organism evidence="2 3">
    <name type="scientific">Bacteroides uniformis</name>
    <dbReference type="NCBI Taxonomy" id="820"/>
    <lineage>
        <taxon>Bacteria</taxon>
        <taxon>Pseudomonadati</taxon>
        <taxon>Bacteroidota</taxon>
        <taxon>Bacteroidia</taxon>
        <taxon>Bacteroidales</taxon>
        <taxon>Bacteroidaceae</taxon>
        <taxon>Bacteroides</taxon>
    </lineage>
</organism>
<evidence type="ECO:0000259" key="1">
    <source>
        <dbReference type="Pfam" id="PF18765"/>
    </source>
</evidence>
<dbReference type="SUPFAM" id="SSF81301">
    <property type="entry name" value="Nucleotidyltransferase"/>
    <property type="match status" value="1"/>
</dbReference>
<dbReference type="InterPro" id="IPR041633">
    <property type="entry name" value="Polbeta"/>
</dbReference>
<dbReference type="EMBL" id="NFHS01000008">
    <property type="protein sequence ID" value="OUN53111.1"/>
    <property type="molecule type" value="Genomic_DNA"/>
</dbReference>
<protein>
    <recommendedName>
        <fullName evidence="1">Polymerase beta nucleotidyltransferase domain-containing protein</fullName>
    </recommendedName>
</protein>
<dbReference type="InterPro" id="IPR052930">
    <property type="entry name" value="TA_antitoxin_MntA"/>
</dbReference>
<evidence type="ECO:0000313" key="2">
    <source>
        <dbReference type="EMBL" id="OUN53111.1"/>
    </source>
</evidence>
<dbReference type="PANTHER" id="PTHR43852">
    <property type="entry name" value="NUCLEOTIDYLTRANSFERASE"/>
    <property type="match status" value="1"/>
</dbReference>
<dbReference type="Gene3D" id="3.30.460.10">
    <property type="entry name" value="Beta Polymerase, domain 2"/>
    <property type="match status" value="1"/>
</dbReference>
<dbReference type="Pfam" id="PF18765">
    <property type="entry name" value="Polbeta"/>
    <property type="match status" value="1"/>
</dbReference>
<reference evidence="3" key="1">
    <citation type="submission" date="2017-04" db="EMBL/GenBank/DDBJ databases">
        <title>Function of individual gut microbiota members based on whole genome sequencing of pure cultures obtained from chicken caecum.</title>
        <authorList>
            <person name="Medvecky M."/>
            <person name="Cejkova D."/>
            <person name="Polansky O."/>
            <person name="Karasova D."/>
            <person name="Kubasova T."/>
            <person name="Cizek A."/>
            <person name="Rychlik I."/>
        </authorList>
    </citation>
    <scope>NUCLEOTIDE SEQUENCE [LARGE SCALE GENOMIC DNA]</scope>
    <source>
        <strain evidence="3">An67</strain>
    </source>
</reference>
<dbReference type="AlphaFoldDB" id="A0A1Y3UWB7"/>
<accession>A0A1Y3UWB7</accession>
<dbReference type="InterPro" id="IPR043519">
    <property type="entry name" value="NT_sf"/>
</dbReference>
<gene>
    <name evidence="2" type="ORF">B5G17_14875</name>
</gene>
<dbReference type="CDD" id="cd05403">
    <property type="entry name" value="NT_KNTase_like"/>
    <property type="match status" value="1"/>
</dbReference>
<proteinExistence type="predicted"/>